<dbReference type="OrthoDB" id="2161379at2759"/>
<dbReference type="EMBL" id="CP031038">
    <property type="protein sequence ID" value="QDZ21493.1"/>
    <property type="molecule type" value="Genomic_DNA"/>
</dbReference>
<dbReference type="Proteomes" id="UP000316726">
    <property type="component" value="Chromosome 5"/>
</dbReference>
<protein>
    <submittedName>
        <fullName evidence="2">WD40 repeat domain-containing protein</fullName>
    </submittedName>
</protein>
<evidence type="ECO:0000256" key="1">
    <source>
        <dbReference type="PROSITE-ProRule" id="PRU00221"/>
    </source>
</evidence>
<dbReference type="PANTHER" id="PTHR45296:SF1">
    <property type="entry name" value="TRANSDUCIN_WD40 REPEAT-LIKE SUPERFAMILY PROTEIN"/>
    <property type="match status" value="1"/>
</dbReference>
<gene>
    <name evidence="2" type="ORF">A3770_05p40110</name>
</gene>
<dbReference type="InterPro" id="IPR036322">
    <property type="entry name" value="WD40_repeat_dom_sf"/>
</dbReference>
<evidence type="ECO:0000313" key="3">
    <source>
        <dbReference type="Proteomes" id="UP000316726"/>
    </source>
</evidence>
<dbReference type="STRING" id="1764295.A0A5B8MLX2"/>
<dbReference type="InterPro" id="IPR001680">
    <property type="entry name" value="WD40_rpt"/>
</dbReference>
<dbReference type="PROSITE" id="PS50082">
    <property type="entry name" value="WD_REPEATS_2"/>
    <property type="match status" value="1"/>
</dbReference>
<accession>A0A5B8MLX2</accession>
<dbReference type="SUPFAM" id="SSF50978">
    <property type="entry name" value="WD40 repeat-like"/>
    <property type="match status" value="1"/>
</dbReference>
<sequence>MGGEKRVVCLGGGEEEEVLCIATQKSKGRREEPVFGVTTEGGKFVVVDLRESGSGWGQLRTSVGGAEGDPATSACFDYKDENKVYCSAGPRVRELDLRKLEERSDLTEDNVVCRVGEEVNQVVVSHTGEYLACGDDSGQVSVVKRDRERGPKVFKELRRGGHENTICSCVAFRSRQPWDVVSGGLDCAAVLWDFSRGKVKLRIESKGTDPRSNETQMFNPPMIHAVAVPEKKDLANHIAVARGDATVAVYDVAKNAIKRSLILKSHKPGVGHTASVGHVCFTQFSQENHLVSGGNDGRVNLWSWNLDRASASQGEELVKWSARHGKKVNWTATLGTASENILVADTSCKISVYSAPP</sequence>
<dbReference type="PANTHER" id="PTHR45296">
    <property type="entry name" value="TRANSDUCIN/WD40 REPEAT-LIKE SUPERFAMILY PROTEIN"/>
    <property type="match status" value="1"/>
</dbReference>
<feature type="repeat" description="WD" evidence="1">
    <location>
        <begin position="269"/>
        <end position="303"/>
    </location>
</feature>
<proteinExistence type="predicted"/>
<dbReference type="Pfam" id="PF00400">
    <property type="entry name" value="WD40"/>
    <property type="match status" value="2"/>
</dbReference>
<reference evidence="2 3" key="1">
    <citation type="submission" date="2018-07" db="EMBL/GenBank/DDBJ databases">
        <title>The complete nuclear genome of the prasinophyte Chloropicon primus (CCMP1205).</title>
        <authorList>
            <person name="Pombert J.-F."/>
            <person name="Otis C."/>
            <person name="Turmel M."/>
            <person name="Lemieux C."/>
        </authorList>
    </citation>
    <scope>NUCLEOTIDE SEQUENCE [LARGE SCALE GENOMIC DNA]</scope>
    <source>
        <strain evidence="2 3">CCMP1205</strain>
    </source>
</reference>
<evidence type="ECO:0000313" key="2">
    <source>
        <dbReference type="EMBL" id="QDZ21493.1"/>
    </source>
</evidence>
<dbReference type="SMART" id="SM00320">
    <property type="entry name" value="WD40"/>
    <property type="match status" value="4"/>
</dbReference>
<keyword evidence="1" id="KW-0853">WD repeat</keyword>
<keyword evidence="3" id="KW-1185">Reference proteome</keyword>
<organism evidence="2 3">
    <name type="scientific">Chloropicon primus</name>
    <dbReference type="NCBI Taxonomy" id="1764295"/>
    <lineage>
        <taxon>Eukaryota</taxon>
        <taxon>Viridiplantae</taxon>
        <taxon>Chlorophyta</taxon>
        <taxon>Chloropicophyceae</taxon>
        <taxon>Chloropicales</taxon>
        <taxon>Chloropicaceae</taxon>
        <taxon>Chloropicon</taxon>
    </lineage>
</organism>
<dbReference type="InterPro" id="IPR015943">
    <property type="entry name" value="WD40/YVTN_repeat-like_dom_sf"/>
</dbReference>
<dbReference type="Gene3D" id="2.130.10.10">
    <property type="entry name" value="YVTN repeat-like/Quinoprotein amine dehydrogenase"/>
    <property type="match status" value="2"/>
</dbReference>
<dbReference type="AlphaFoldDB" id="A0A5B8MLX2"/>
<name>A0A5B8MLX2_9CHLO</name>